<dbReference type="AlphaFoldDB" id="A0AAD6LFS2"/>
<dbReference type="EMBL" id="JAQIZT010000017">
    <property type="protein sequence ID" value="KAJ6959735.1"/>
    <property type="molecule type" value="Genomic_DNA"/>
</dbReference>
<keyword evidence="2" id="KW-1185">Reference proteome</keyword>
<organism evidence="1 2">
    <name type="scientific">Populus alba x Populus x berolinensis</name>
    <dbReference type="NCBI Taxonomy" id="444605"/>
    <lineage>
        <taxon>Eukaryota</taxon>
        <taxon>Viridiplantae</taxon>
        <taxon>Streptophyta</taxon>
        <taxon>Embryophyta</taxon>
        <taxon>Tracheophyta</taxon>
        <taxon>Spermatophyta</taxon>
        <taxon>Magnoliopsida</taxon>
        <taxon>eudicotyledons</taxon>
        <taxon>Gunneridae</taxon>
        <taxon>Pentapetalae</taxon>
        <taxon>rosids</taxon>
        <taxon>fabids</taxon>
        <taxon>Malpighiales</taxon>
        <taxon>Salicaceae</taxon>
        <taxon>Saliceae</taxon>
        <taxon>Populus</taxon>
    </lineage>
</organism>
<comment type="caution">
    <text evidence="1">The sequence shown here is derived from an EMBL/GenBank/DDBJ whole genome shotgun (WGS) entry which is preliminary data.</text>
</comment>
<proteinExistence type="predicted"/>
<dbReference type="Proteomes" id="UP001164929">
    <property type="component" value="Chromosome 17"/>
</dbReference>
<name>A0AAD6LFS2_9ROSI</name>
<reference evidence="1" key="1">
    <citation type="journal article" date="2023" name="Mol. Ecol. Resour.">
        <title>Chromosome-level genome assembly of a triploid poplar Populus alba 'Berolinensis'.</title>
        <authorList>
            <person name="Chen S."/>
            <person name="Yu Y."/>
            <person name="Wang X."/>
            <person name="Wang S."/>
            <person name="Zhang T."/>
            <person name="Zhou Y."/>
            <person name="He R."/>
            <person name="Meng N."/>
            <person name="Wang Y."/>
            <person name="Liu W."/>
            <person name="Liu Z."/>
            <person name="Liu J."/>
            <person name="Guo Q."/>
            <person name="Huang H."/>
            <person name="Sederoff R.R."/>
            <person name="Wang G."/>
            <person name="Qu G."/>
            <person name="Chen S."/>
        </authorList>
    </citation>
    <scope>NUCLEOTIDE SEQUENCE</scope>
    <source>
        <strain evidence="1">SC-2020</strain>
    </source>
</reference>
<sequence length="121" mass="13893">MVVMVFGCSSLELELSLQNFLLVDGQQSHRSILHSFQFWSVNASIRSDSLKIKNAVIVCHPDIEHMQCLGVFRLAGVHHLLSHKVPDPISNQLQFVMMMMALILWKRKSQRTEMAMRMLSL</sequence>
<protein>
    <submittedName>
        <fullName evidence="1">Uncharacterized protein</fullName>
    </submittedName>
</protein>
<evidence type="ECO:0000313" key="2">
    <source>
        <dbReference type="Proteomes" id="UP001164929"/>
    </source>
</evidence>
<accession>A0AAD6LFS2</accession>
<gene>
    <name evidence="1" type="ORF">NC653_037940</name>
</gene>
<evidence type="ECO:0000313" key="1">
    <source>
        <dbReference type="EMBL" id="KAJ6959735.1"/>
    </source>
</evidence>